<feature type="transmembrane region" description="Helical" evidence="6">
    <location>
        <begin position="459"/>
        <end position="479"/>
    </location>
</feature>
<dbReference type="InterPro" id="IPR044777">
    <property type="entry name" value="SLC17A9-like"/>
</dbReference>
<comment type="similarity">
    <text evidence="5">Belongs to the major facilitator superfamily. Sodium/anion cotransporter (TC 2.A.1.14) family.</text>
</comment>
<keyword evidence="3 6" id="KW-1133">Transmembrane helix</keyword>
<keyword evidence="2 6" id="KW-0812">Transmembrane</keyword>
<keyword evidence="4 6" id="KW-0472">Membrane</keyword>
<feature type="transmembrane region" description="Helical" evidence="6">
    <location>
        <begin position="491"/>
        <end position="513"/>
    </location>
</feature>
<comment type="caution">
    <text evidence="8">The sequence shown here is derived from an EMBL/GenBank/DDBJ whole genome shotgun (WGS) entry which is preliminary data.</text>
</comment>
<evidence type="ECO:0000259" key="7">
    <source>
        <dbReference type="PROSITE" id="PS50850"/>
    </source>
</evidence>
<sequence length="610" mass="65577">MYAPNARQMTAPTFDARIDCGLSTGRLKQSSLLALNPALGYKGRCQGKKRSLKIRDFTSQNMLSGGVAKMSESSCSASGMFRPRILDQRIHAQAVSGADMAFEDDSIGLNALADTSQTSKLMDFITSERAKVVAMVAMGMSLCNANRIVMSVAIVPLTATHGWSSSFAGIVQSSFLWGYLLSGVAGGALADRYGGKIVMAWGVAIWSLATLLTPWASNHSVGMLLAVRALFGLAEGVALPCMNTTISRWFPSTERATAVGLSMAGFHLGNVISLLASPILMSQAGVFGPFLTFGLLGFLWLSKWVPAIHNDPLSHPRISKSELLYIQDGNQSSSKSTKKSTTQTANKMPPFGLLFSKLPTWAIIVANVTNNWGYFVLLSWMPVYFKTVFDVNLKQAAWFSAIPWASMAVAGYGAGACSDFLIQSGYTVTLVRKIMQSIGFLGPGLALLGLNAAQNPTIASAWLTAALSLSSFSQAGFLLNMHDIAPQYAGVLHGITNTIGTFAAIVSTIGTGYFVQWLGSFQCFLTLTAVLYFVTTIFWNLFATGERAVGGLVGTVHLEHAGHGFDSCWVSLQTAEKHSVFFNPKKTKFEMMRHVAPNDVMVDMMLAMVA</sequence>
<evidence type="ECO:0000256" key="6">
    <source>
        <dbReference type="SAM" id="Phobius"/>
    </source>
</evidence>
<gene>
    <name evidence="8" type="ORF">KI387_004952</name>
</gene>
<dbReference type="SUPFAM" id="SSF103473">
    <property type="entry name" value="MFS general substrate transporter"/>
    <property type="match status" value="1"/>
</dbReference>
<reference evidence="8 9" key="1">
    <citation type="journal article" date="2021" name="Nat. Plants">
        <title>The Taxus genome provides insights into paclitaxel biosynthesis.</title>
        <authorList>
            <person name="Xiong X."/>
            <person name="Gou J."/>
            <person name="Liao Q."/>
            <person name="Li Y."/>
            <person name="Zhou Q."/>
            <person name="Bi G."/>
            <person name="Li C."/>
            <person name="Du R."/>
            <person name="Wang X."/>
            <person name="Sun T."/>
            <person name="Guo L."/>
            <person name="Liang H."/>
            <person name="Lu P."/>
            <person name="Wu Y."/>
            <person name="Zhang Z."/>
            <person name="Ro D.K."/>
            <person name="Shang Y."/>
            <person name="Huang S."/>
            <person name="Yan J."/>
        </authorList>
    </citation>
    <scope>NUCLEOTIDE SEQUENCE [LARGE SCALE GENOMIC DNA]</scope>
    <source>
        <strain evidence="8">Ta-2019</strain>
    </source>
</reference>
<dbReference type="OMA" id="VTTIFWN"/>
<dbReference type="Proteomes" id="UP000824469">
    <property type="component" value="Unassembled WGS sequence"/>
</dbReference>
<evidence type="ECO:0000256" key="3">
    <source>
        <dbReference type="ARBA" id="ARBA00022989"/>
    </source>
</evidence>
<accession>A0AA38GIV0</accession>
<keyword evidence="9" id="KW-1185">Reference proteome</keyword>
<feature type="domain" description="Major facilitator superfamily (MFS) profile" evidence="7">
    <location>
        <begin position="132"/>
        <end position="547"/>
    </location>
</feature>
<feature type="transmembrane region" description="Helical" evidence="6">
    <location>
        <begin position="434"/>
        <end position="453"/>
    </location>
</feature>
<dbReference type="PANTHER" id="PTHR11662:SF399">
    <property type="entry name" value="FI19708P1-RELATED"/>
    <property type="match status" value="1"/>
</dbReference>
<name>A0AA38GIV0_TAXCH</name>
<protein>
    <recommendedName>
        <fullName evidence="7">Major facilitator superfamily (MFS) profile domain-containing protein</fullName>
    </recommendedName>
</protein>
<feature type="transmembrane region" description="Helical" evidence="6">
    <location>
        <begin position="197"/>
        <end position="217"/>
    </location>
</feature>
<dbReference type="GO" id="GO:0005315">
    <property type="term" value="F:phosphate transmembrane transporter activity"/>
    <property type="evidence" value="ECO:0007669"/>
    <property type="project" value="UniProtKB-ARBA"/>
</dbReference>
<dbReference type="InterPro" id="IPR020846">
    <property type="entry name" value="MFS_dom"/>
</dbReference>
<dbReference type="PANTHER" id="PTHR11662">
    <property type="entry name" value="SOLUTE CARRIER FAMILY 17"/>
    <property type="match status" value="1"/>
</dbReference>
<dbReference type="InterPro" id="IPR050382">
    <property type="entry name" value="MFS_Na/Anion_cotransporter"/>
</dbReference>
<dbReference type="PROSITE" id="PS50850">
    <property type="entry name" value="MFS"/>
    <property type="match status" value="1"/>
</dbReference>
<evidence type="ECO:0000313" key="8">
    <source>
        <dbReference type="EMBL" id="KAH9324774.1"/>
    </source>
</evidence>
<feature type="transmembrane region" description="Helical" evidence="6">
    <location>
        <begin position="167"/>
        <end position="190"/>
    </location>
</feature>
<evidence type="ECO:0000256" key="2">
    <source>
        <dbReference type="ARBA" id="ARBA00022692"/>
    </source>
</evidence>
<dbReference type="GO" id="GO:0016020">
    <property type="term" value="C:membrane"/>
    <property type="evidence" value="ECO:0007669"/>
    <property type="project" value="UniProtKB-SubCell"/>
</dbReference>
<dbReference type="EMBL" id="JAHRHJ020000002">
    <property type="protein sequence ID" value="KAH9324774.1"/>
    <property type="molecule type" value="Genomic_DNA"/>
</dbReference>
<dbReference type="FunFam" id="1.20.1250.20:FF:000142">
    <property type="entry name" value="probable anion transporter 3, chloroplastic"/>
    <property type="match status" value="1"/>
</dbReference>
<evidence type="ECO:0000256" key="1">
    <source>
        <dbReference type="ARBA" id="ARBA00004141"/>
    </source>
</evidence>
<dbReference type="AlphaFoldDB" id="A0AA38GIV0"/>
<feature type="transmembrane region" description="Helical" evidence="6">
    <location>
        <begin position="286"/>
        <end position="305"/>
    </location>
</feature>
<dbReference type="InterPro" id="IPR011701">
    <property type="entry name" value="MFS"/>
</dbReference>
<feature type="transmembrane region" description="Helical" evidence="6">
    <location>
        <begin position="358"/>
        <end position="381"/>
    </location>
</feature>
<evidence type="ECO:0000256" key="4">
    <source>
        <dbReference type="ARBA" id="ARBA00023136"/>
    </source>
</evidence>
<organism evidence="8 9">
    <name type="scientific">Taxus chinensis</name>
    <name type="common">Chinese yew</name>
    <name type="synonym">Taxus wallichiana var. chinensis</name>
    <dbReference type="NCBI Taxonomy" id="29808"/>
    <lineage>
        <taxon>Eukaryota</taxon>
        <taxon>Viridiplantae</taxon>
        <taxon>Streptophyta</taxon>
        <taxon>Embryophyta</taxon>
        <taxon>Tracheophyta</taxon>
        <taxon>Spermatophyta</taxon>
        <taxon>Pinopsida</taxon>
        <taxon>Pinidae</taxon>
        <taxon>Conifers II</taxon>
        <taxon>Cupressales</taxon>
        <taxon>Taxaceae</taxon>
        <taxon>Taxus</taxon>
    </lineage>
</organism>
<feature type="transmembrane region" description="Helical" evidence="6">
    <location>
        <begin position="519"/>
        <end position="542"/>
    </location>
</feature>
<dbReference type="InterPro" id="IPR036259">
    <property type="entry name" value="MFS_trans_sf"/>
</dbReference>
<proteinExistence type="inferred from homology"/>
<feature type="transmembrane region" description="Helical" evidence="6">
    <location>
        <begin position="401"/>
        <end position="422"/>
    </location>
</feature>
<dbReference type="GO" id="GO:0009536">
    <property type="term" value="C:plastid"/>
    <property type="evidence" value="ECO:0007669"/>
    <property type="project" value="TreeGrafter"/>
</dbReference>
<comment type="subcellular location">
    <subcellularLocation>
        <location evidence="1">Membrane</location>
        <topology evidence="1">Multi-pass membrane protein</topology>
    </subcellularLocation>
</comment>
<dbReference type="Pfam" id="PF07690">
    <property type="entry name" value="MFS_1"/>
    <property type="match status" value="1"/>
</dbReference>
<dbReference type="Gene3D" id="1.20.1250.20">
    <property type="entry name" value="MFS general substrate transporter like domains"/>
    <property type="match status" value="2"/>
</dbReference>
<evidence type="ECO:0000256" key="5">
    <source>
        <dbReference type="ARBA" id="ARBA00024362"/>
    </source>
</evidence>
<evidence type="ECO:0000313" key="9">
    <source>
        <dbReference type="Proteomes" id="UP000824469"/>
    </source>
</evidence>
<dbReference type="CDD" id="cd17380">
    <property type="entry name" value="MFS_SLC17A9_like"/>
    <property type="match status" value="1"/>
</dbReference>
<feature type="transmembrane region" description="Helical" evidence="6">
    <location>
        <begin position="132"/>
        <end position="155"/>
    </location>
</feature>